<reference evidence="1" key="1">
    <citation type="journal article" date="2020" name="Stud. Mycol.">
        <title>101 Dothideomycetes genomes: a test case for predicting lifestyles and emergence of pathogens.</title>
        <authorList>
            <person name="Haridas S."/>
            <person name="Albert R."/>
            <person name="Binder M."/>
            <person name="Bloem J."/>
            <person name="Labutti K."/>
            <person name="Salamov A."/>
            <person name="Andreopoulos B."/>
            <person name="Baker S."/>
            <person name="Barry K."/>
            <person name="Bills G."/>
            <person name="Bluhm B."/>
            <person name="Cannon C."/>
            <person name="Castanera R."/>
            <person name="Culley D."/>
            <person name="Daum C."/>
            <person name="Ezra D."/>
            <person name="Gonzalez J."/>
            <person name="Henrissat B."/>
            <person name="Kuo A."/>
            <person name="Liang C."/>
            <person name="Lipzen A."/>
            <person name="Lutzoni F."/>
            <person name="Magnuson J."/>
            <person name="Mondo S."/>
            <person name="Nolan M."/>
            <person name="Ohm R."/>
            <person name="Pangilinan J."/>
            <person name="Park H.-J."/>
            <person name="Ramirez L."/>
            <person name="Alfaro M."/>
            <person name="Sun H."/>
            <person name="Tritt A."/>
            <person name="Yoshinaga Y."/>
            <person name="Zwiers L.-H."/>
            <person name="Turgeon B."/>
            <person name="Goodwin S."/>
            <person name="Spatafora J."/>
            <person name="Crous P."/>
            <person name="Grigoriev I."/>
        </authorList>
    </citation>
    <scope>NUCLEOTIDE SEQUENCE</scope>
    <source>
        <strain evidence="1">CBS 125425</strain>
    </source>
</reference>
<accession>A0A9P4UYX0</accession>
<dbReference type="AlphaFoldDB" id="A0A9P4UYX0"/>
<evidence type="ECO:0000313" key="2">
    <source>
        <dbReference type="Proteomes" id="UP000799444"/>
    </source>
</evidence>
<dbReference type="SUPFAM" id="SSF46689">
    <property type="entry name" value="Homeodomain-like"/>
    <property type="match status" value="1"/>
</dbReference>
<gene>
    <name evidence="1" type="ORF">EJ04DRAFT_605366</name>
</gene>
<protein>
    <recommendedName>
        <fullName evidence="3">HTH psq-type domain-containing protein</fullName>
    </recommendedName>
</protein>
<proteinExistence type="predicted"/>
<sequence length="79" mass="9010">MGYQRSSKAGQTEDKIQEALRAIENCTFSNPYAAAKHFDVSYRTIRRRMAGGKSHSQAAAYQQVLSNTEEKSLIRWITR</sequence>
<evidence type="ECO:0008006" key="3">
    <source>
        <dbReference type="Google" id="ProtNLM"/>
    </source>
</evidence>
<dbReference type="EMBL" id="ML996159">
    <property type="protein sequence ID" value="KAF2733632.1"/>
    <property type="molecule type" value="Genomic_DNA"/>
</dbReference>
<keyword evidence="2" id="KW-1185">Reference proteome</keyword>
<dbReference type="InterPro" id="IPR009057">
    <property type="entry name" value="Homeodomain-like_sf"/>
</dbReference>
<dbReference type="Proteomes" id="UP000799444">
    <property type="component" value="Unassembled WGS sequence"/>
</dbReference>
<evidence type="ECO:0000313" key="1">
    <source>
        <dbReference type="EMBL" id="KAF2733632.1"/>
    </source>
</evidence>
<dbReference type="OrthoDB" id="3439594at2759"/>
<comment type="caution">
    <text evidence="1">The sequence shown here is derived from an EMBL/GenBank/DDBJ whole genome shotgun (WGS) entry which is preliminary data.</text>
</comment>
<name>A0A9P4UYX0_9PLEO</name>
<feature type="non-terminal residue" evidence="1">
    <location>
        <position position="79"/>
    </location>
</feature>
<organism evidence="1 2">
    <name type="scientific">Polyplosphaeria fusca</name>
    <dbReference type="NCBI Taxonomy" id="682080"/>
    <lineage>
        <taxon>Eukaryota</taxon>
        <taxon>Fungi</taxon>
        <taxon>Dikarya</taxon>
        <taxon>Ascomycota</taxon>
        <taxon>Pezizomycotina</taxon>
        <taxon>Dothideomycetes</taxon>
        <taxon>Pleosporomycetidae</taxon>
        <taxon>Pleosporales</taxon>
        <taxon>Tetraplosphaeriaceae</taxon>
        <taxon>Polyplosphaeria</taxon>
    </lineage>
</organism>